<dbReference type="PIRSF" id="PIRSF002741">
    <property type="entry name" value="MppA"/>
    <property type="match status" value="1"/>
</dbReference>
<evidence type="ECO:0000256" key="1">
    <source>
        <dbReference type="SAM" id="SignalP"/>
    </source>
</evidence>
<dbReference type="InterPro" id="IPR000914">
    <property type="entry name" value="SBP_5_dom"/>
</dbReference>
<dbReference type="PANTHER" id="PTHR30290">
    <property type="entry name" value="PERIPLASMIC BINDING COMPONENT OF ABC TRANSPORTER"/>
    <property type="match status" value="1"/>
</dbReference>
<dbReference type="Gene3D" id="3.10.105.10">
    <property type="entry name" value="Dipeptide-binding Protein, Domain 3"/>
    <property type="match status" value="1"/>
</dbReference>
<dbReference type="InterPro" id="IPR039424">
    <property type="entry name" value="SBP_5"/>
</dbReference>
<dbReference type="GO" id="GO:1904680">
    <property type="term" value="F:peptide transmembrane transporter activity"/>
    <property type="evidence" value="ECO:0007669"/>
    <property type="project" value="TreeGrafter"/>
</dbReference>
<protein>
    <submittedName>
        <fullName evidence="3">Peptide/nickel transport system substrate-binding protein</fullName>
    </submittedName>
</protein>
<keyword evidence="4" id="KW-1185">Reference proteome</keyword>
<accession>A0A852W4E6</accession>
<reference evidence="3 4" key="1">
    <citation type="submission" date="2020-07" db="EMBL/GenBank/DDBJ databases">
        <title>Sequencing the genomes of 1000 actinobacteria strains.</title>
        <authorList>
            <person name="Klenk H.-P."/>
        </authorList>
    </citation>
    <scope>NUCLEOTIDE SEQUENCE [LARGE SCALE GENOMIC DNA]</scope>
    <source>
        <strain evidence="3 4">DSM 44749</strain>
    </source>
</reference>
<dbReference type="RefSeq" id="WP_179760420.1">
    <property type="nucleotide sequence ID" value="NZ_BAAAJZ010000008.1"/>
</dbReference>
<dbReference type="Gene3D" id="3.40.190.10">
    <property type="entry name" value="Periplasmic binding protein-like II"/>
    <property type="match status" value="1"/>
</dbReference>
<feature type="chain" id="PRO_5038754241" evidence="1">
    <location>
        <begin position="20"/>
        <end position="500"/>
    </location>
</feature>
<dbReference type="GO" id="GO:0043190">
    <property type="term" value="C:ATP-binding cassette (ABC) transporter complex"/>
    <property type="evidence" value="ECO:0007669"/>
    <property type="project" value="InterPro"/>
</dbReference>
<sequence>MRRLLTAGLLACAVLAGCAAPAPTAAGPADTVRYVAPGSGGAAVDDPHGMLPAESDIVRMALTYDVLTVPGDDGSPQPRLATSWTPDPTLTRWAVRLRDDAVFTTGAKVRAADALFSLRRMASKSAENFGRTAMFDLAASRATDDTTLTLVTRAPYAEVGTALMGATFVVPEGSTDVTSGLVPGSGPFRPVRSDAQTTVFERNDSWWGPRPPSRVIEVRALADPQARAQAVLSGEADLAGSVPPTAADQGAAAGLTVVRKPGATMYPLVMRTDTAPFSDPRVREAIRLGVDRRQLLDAVFGGKGTLGNDLITPTDPSSPRDLPQIERDVPRARALMAQAGLAGGVDVTLHTTTAYPGMDTAATLLSQQLAEIGVRARIEVGPPDTYFSTVYGAEPFYVSFLGGIPFLDVVRVALTPGSPTNETAWADPSWNARLATALAEPDTAKRRAGLGALQTRLRDEGGYLVWGVGDRLDLAAPGVTGVSPAIGFGAGFLDRVHHDR</sequence>
<dbReference type="SUPFAM" id="SSF53850">
    <property type="entry name" value="Periplasmic binding protein-like II"/>
    <property type="match status" value="1"/>
</dbReference>
<dbReference type="Pfam" id="PF00496">
    <property type="entry name" value="SBP_bac_5"/>
    <property type="match status" value="1"/>
</dbReference>
<evidence type="ECO:0000313" key="3">
    <source>
        <dbReference type="EMBL" id="NYG00806.1"/>
    </source>
</evidence>
<dbReference type="GeneID" id="98050901"/>
<dbReference type="EMBL" id="JACCCZ010000001">
    <property type="protein sequence ID" value="NYG00806.1"/>
    <property type="molecule type" value="Genomic_DNA"/>
</dbReference>
<feature type="signal peptide" evidence="1">
    <location>
        <begin position="1"/>
        <end position="19"/>
    </location>
</feature>
<dbReference type="GO" id="GO:0042597">
    <property type="term" value="C:periplasmic space"/>
    <property type="evidence" value="ECO:0007669"/>
    <property type="project" value="UniProtKB-ARBA"/>
</dbReference>
<dbReference type="CDD" id="cd08503">
    <property type="entry name" value="PBP2_NikA_DppA_OppA_like_17"/>
    <property type="match status" value="1"/>
</dbReference>
<feature type="domain" description="Solute-binding protein family 5" evidence="2">
    <location>
        <begin position="76"/>
        <end position="387"/>
    </location>
</feature>
<dbReference type="Proteomes" id="UP000549695">
    <property type="component" value="Unassembled WGS sequence"/>
</dbReference>
<keyword evidence="1" id="KW-0732">Signal</keyword>
<comment type="caution">
    <text evidence="3">The sequence shown here is derived from an EMBL/GenBank/DDBJ whole genome shotgun (WGS) entry which is preliminary data.</text>
</comment>
<dbReference type="InterPro" id="IPR030678">
    <property type="entry name" value="Peptide/Ni-bd"/>
</dbReference>
<evidence type="ECO:0000313" key="4">
    <source>
        <dbReference type="Proteomes" id="UP000549695"/>
    </source>
</evidence>
<dbReference type="PANTHER" id="PTHR30290:SF65">
    <property type="entry name" value="MONOACYL PHOSPHATIDYLINOSITOL TETRAMANNOSIDE-BINDING PROTEIN LPQW-RELATED"/>
    <property type="match status" value="1"/>
</dbReference>
<organism evidence="3 4">
    <name type="scientific">Pseudonocardia alni</name>
    <name type="common">Amycolata alni</name>
    <dbReference type="NCBI Taxonomy" id="33907"/>
    <lineage>
        <taxon>Bacteria</taxon>
        <taxon>Bacillati</taxon>
        <taxon>Actinomycetota</taxon>
        <taxon>Actinomycetes</taxon>
        <taxon>Pseudonocardiales</taxon>
        <taxon>Pseudonocardiaceae</taxon>
        <taxon>Pseudonocardia</taxon>
    </lineage>
</organism>
<name>A0A852W4E6_PSEA5</name>
<proteinExistence type="predicted"/>
<evidence type="ECO:0000259" key="2">
    <source>
        <dbReference type="Pfam" id="PF00496"/>
    </source>
</evidence>
<gene>
    <name evidence="3" type="ORF">HDA37_001091</name>
</gene>
<dbReference type="GO" id="GO:0015833">
    <property type="term" value="P:peptide transport"/>
    <property type="evidence" value="ECO:0007669"/>
    <property type="project" value="TreeGrafter"/>
</dbReference>
<dbReference type="AlphaFoldDB" id="A0A852W4E6"/>
<dbReference type="PROSITE" id="PS51257">
    <property type="entry name" value="PROKAR_LIPOPROTEIN"/>
    <property type="match status" value="1"/>
</dbReference>